<feature type="domain" description="Xylanolytic transcriptional activator regulatory" evidence="4">
    <location>
        <begin position="282"/>
        <end position="355"/>
    </location>
</feature>
<keyword evidence="6" id="KW-1185">Reference proteome</keyword>
<protein>
    <submittedName>
        <fullName evidence="5">Transcription factor</fullName>
    </submittedName>
</protein>
<dbReference type="GO" id="GO:0006351">
    <property type="term" value="P:DNA-templated transcription"/>
    <property type="evidence" value="ECO:0007669"/>
    <property type="project" value="InterPro"/>
</dbReference>
<reference evidence="5 6" key="1">
    <citation type="journal article" date="2016" name="Genome Biol. Evol.">
        <title>Divergent and convergent evolution of fungal pathogenicity.</title>
        <authorList>
            <person name="Shang Y."/>
            <person name="Xiao G."/>
            <person name="Zheng P."/>
            <person name="Cen K."/>
            <person name="Zhan S."/>
            <person name="Wang C."/>
        </authorList>
    </citation>
    <scope>NUCLEOTIDE SEQUENCE [LARGE SCALE GENOMIC DNA]</scope>
    <source>
        <strain evidence="5 6">RCEF 2490</strain>
    </source>
</reference>
<evidence type="ECO:0000259" key="4">
    <source>
        <dbReference type="SMART" id="SM00906"/>
    </source>
</evidence>
<dbReference type="Pfam" id="PF04082">
    <property type="entry name" value="Fungal_trans"/>
    <property type="match status" value="1"/>
</dbReference>
<dbReference type="GO" id="GO:0005634">
    <property type="term" value="C:nucleus"/>
    <property type="evidence" value="ECO:0007669"/>
    <property type="project" value="UniProtKB-SubCell"/>
</dbReference>
<dbReference type="STRING" id="1081109.A0A162IJL1"/>
<evidence type="ECO:0000313" key="6">
    <source>
        <dbReference type="Proteomes" id="UP000078544"/>
    </source>
</evidence>
<keyword evidence="2" id="KW-0539">Nucleus</keyword>
<comment type="caution">
    <text evidence="5">The sequence shown here is derived from an EMBL/GenBank/DDBJ whole genome shotgun (WGS) entry which is preliminary data.</text>
</comment>
<feature type="compositionally biased region" description="Polar residues" evidence="3">
    <location>
        <begin position="67"/>
        <end position="76"/>
    </location>
</feature>
<accession>A0A162IJL1</accession>
<dbReference type="AlphaFoldDB" id="A0A162IJL1"/>
<feature type="region of interest" description="Disordered" evidence="3">
    <location>
        <begin position="45"/>
        <end position="96"/>
    </location>
</feature>
<evidence type="ECO:0000256" key="1">
    <source>
        <dbReference type="ARBA" id="ARBA00004123"/>
    </source>
</evidence>
<evidence type="ECO:0000256" key="3">
    <source>
        <dbReference type="SAM" id="MobiDB-lite"/>
    </source>
</evidence>
<organism evidence="5 6">
    <name type="scientific">Moelleriella libera RCEF 2490</name>
    <dbReference type="NCBI Taxonomy" id="1081109"/>
    <lineage>
        <taxon>Eukaryota</taxon>
        <taxon>Fungi</taxon>
        <taxon>Dikarya</taxon>
        <taxon>Ascomycota</taxon>
        <taxon>Pezizomycotina</taxon>
        <taxon>Sordariomycetes</taxon>
        <taxon>Hypocreomycetidae</taxon>
        <taxon>Hypocreales</taxon>
        <taxon>Clavicipitaceae</taxon>
        <taxon>Moelleriella</taxon>
    </lineage>
</organism>
<gene>
    <name evidence="5" type="ORF">AAL_05380</name>
</gene>
<name>A0A162IJL1_9HYPO</name>
<evidence type="ECO:0000313" key="5">
    <source>
        <dbReference type="EMBL" id="KZZ94413.1"/>
    </source>
</evidence>
<dbReference type="InterPro" id="IPR007219">
    <property type="entry name" value="XnlR_reg_dom"/>
</dbReference>
<evidence type="ECO:0000256" key="2">
    <source>
        <dbReference type="ARBA" id="ARBA00023242"/>
    </source>
</evidence>
<dbReference type="PANTHER" id="PTHR31001">
    <property type="entry name" value="UNCHARACTERIZED TRANSCRIPTIONAL REGULATORY PROTEIN"/>
    <property type="match status" value="1"/>
</dbReference>
<dbReference type="OrthoDB" id="5344325at2759"/>
<dbReference type="GO" id="GO:0008270">
    <property type="term" value="F:zinc ion binding"/>
    <property type="evidence" value="ECO:0007669"/>
    <property type="project" value="InterPro"/>
</dbReference>
<dbReference type="Proteomes" id="UP000078544">
    <property type="component" value="Unassembled WGS sequence"/>
</dbReference>
<dbReference type="SMART" id="SM00906">
    <property type="entry name" value="Fungal_trans"/>
    <property type="match status" value="1"/>
</dbReference>
<dbReference type="EMBL" id="AZGY01000011">
    <property type="protein sequence ID" value="KZZ94413.1"/>
    <property type="molecule type" value="Genomic_DNA"/>
</dbReference>
<dbReference type="PANTHER" id="PTHR31001:SF84">
    <property type="entry name" value="FUNGAL SPECIFIC TRANSCRIPTION FACTOR"/>
    <property type="match status" value="1"/>
</dbReference>
<sequence>MSRSSPLIPFYTSLGHRRHAAHRSRQRRKPCAQWVTVPDPARYTVRPAPSVNGANKSFGQGIASPPSLDNSVNQGGPTRKRQLSHEDQAEQQLDSNPWDDADWDFESLGYTPSHLHVGLGVGSTRKPKTIPRVYQQYCASASSCPQLQHALQLLSSRPYTDSLVQNFLNTVNFHYYIIYSSSFLEEYRSWWTTRSEEKPLGLQWTCLLLTVCACSAQHTDTDLQRKLESDLGQSTRELSERYQIAARELRGVIPVSDNHLLNVQSLLHSFLWHIGEGRFLDSRIILGAAVREAQELGIHKETATGPIAEFDREVRRRVWCILDTWDWAISVLLSRPALIDRTDCDVGLPNLTLEGYSPPPLLHVKLLSEVIARLAKQFGPVQNVVYPAQVQEYERIVQSWMSDLPQVYAFERPDTSGDTLRPWIVLHRHSIQTMALTMMLEPMRPYLTKPMSRHSPAGELAVRSGGVFYALRLLDGLHNFFEYLYPRDARICHVLLCIFHTAAVLCSALKHDQDLSIPRRAEMLAAIERAVVTLKRLDAVAKWAKTWCDVLIKIAQRSQTPVPVPRRLLQGTAGPTHPGTGGELMVAPATVGRAEYGLASESMPLDLQASYTTAFNDPALYHAGESQPVSPPDHYVTSGKSPYYMPATSMPATANDRLTPMHPVASTHGNVLSGDYPSNLIYVAPPVESIYQNMNFEPMSECDLGDLAKLWNYEGLNFGFINPG</sequence>
<proteinExistence type="predicted"/>
<dbReference type="CDD" id="cd12148">
    <property type="entry name" value="fungal_TF_MHR"/>
    <property type="match status" value="1"/>
</dbReference>
<comment type="subcellular location">
    <subcellularLocation>
        <location evidence="1">Nucleus</location>
    </subcellularLocation>
</comment>
<dbReference type="GO" id="GO:0003677">
    <property type="term" value="F:DNA binding"/>
    <property type="evidence" value="ECO:0007669"/>
    <property type="project" value="InterPro"/>
</dbReference>
<dbReference type="InterPro" id="IPR050613">
    <property type="entry name" value="Sec_Metabolite_Reg"/>
</dbReference>